<dbReference type="PANTHER" id="PTHR23056:SF110">
    <property type="entry name" value="CALMODULIN"/>
    <property type="match status" value="1"/>
</dbReference>
<name>A0A0S4JWF5_BODSA</name>
<evidence type="ECO:0000256" key="2">
    <source>
        <dbReference type="ARBA" id="ARBA00022837"/>
    </source>
</evidence>
<dbReference type="OMA" id="MGCVCMK"/>
<dbReference type="VEuPathDB" id="TriTrypDB:BSAL_43015"/>
<dbReference type="GO" id="GO:0019900">
    <property type="term" value="F:kinase binding"/>
    <property type="evidence" value="ECO:0007669"/>
    <property type="project" value="InterPro"/>
</dbReference>
<dbReference type="InterPro" id="IPR045198">
    <property type="entry name" value="CNBL1-10"/>
</dbReference>
<organism evidence="4 5">
    <name type="scientific">Bodo saltans</name>
    <name type="common">Flagellated protozoan</name>
    <dbReference type="NCBI Taxonomy" id="75058"/>
    <lineage>
        <taxon>Eukaryota</taxon>
        <taxon>Discoba</taxon>
        <taxon>Euglenozoa</taxon>
        <taxon>Kinetoplastea</taxon>
        <taxon>Metakinetoplastina</taxon>
        <taxon>Eubodonida</taxon>
        <taxon>Bodonidae</taxon>
        <taxon>Bodo</taxon>
    </lineage>
</organism>
<evidence type="ECO:0000313" key="5">
    <source>
        <dbReference type="Proteomes" id="UP000051952"/>
    </source>
</evidence>
<sequence length="175" mass="19693">MADPATIAKLAEVTTFTAEEITNMYVNFKKLSASVKDDNLIDAEEFRDMMACHGGSVFIDGLFRMFDRDNSGGIDFVEFVTSLAIYQGKARNVNDQEKQRLFFKIYDADGDGEISQNDLKKMLNSCFQSNFMEVAETDVNELVQATFQKYDVTARGTIDFASYAKNAFSHKSGYL</sequence>
<accession>A0A0S4JWF5</accession>
<dbReference type="PANTHER" id="PTHR23056">
    <property type="entry name" value="CALCINEURIN B"/>
    <property type="match status" value="1"/>
</dbReference>
<dbReference type="Pfam" id="PF13833">
    <property type="entry name" value="EF-hand_8"/>
    <property type="match status" value="1"/>
</dbReference>
<dbReference type="SMART" id="SM00054">
    <property type="entry name" value="EFh"/>
    <property type="match status" value="2"/>
</dbReference>
<protein>
    <submittedName>
        <fullName evidence="4">Calcium-binding protein, putative</fullName>
    </submittedName>
</protein>
<dbReference type="InterPro" id="IPR002048">
    <property type="entry name" value="EF_hand_dom"/>
</dbReference>
<dbReference type="GO" id="GO:0019722">
    <property type="term" value="P:calcium-mediated signaling"/>
    <property type="evidence" value="ECO:0007669"/>
    <property type="project" value="InterPro"/>
</dbReference>
<feature type="domain" description="EF-hand" evidence="3">
    <location>
        <begin position="94"/>
        <end position="129"/>
    </location>
</feature>
<dbReference type="OrthoDB" id="191686at2759"/>
<dbReference type="PROSITE" id="PS50222">
    <property type="entry name" value="EF_HAND_2"/>
    <property type="match status" value="2"/>
</dbReference>
<feature type="domain" description="EF-hand" evidence="3">
    <location>
        <begin position="62"/>
        <end position="89"/>
    </location>
</feature>
<proteinExistence type="predicted"/>
<dbReference type="InterPro" id="IPR018247">
    <property type="entry name" value="EF_Hand_1_Ca_BS"/>
</dbReference>
<keyword evidence="5" id="KW-1185">Reference proteome</keyword>
<dbReference type="PRINTS" id="PR00450">
    <property type="entry name" value="RECOVERIN"/>
</dbReference>
<dbReference type="PROSITE" id="PS00018">
    <property type="entry name" value="EF_HAND_1"/>
    <property type="match status" value="1"/>
</dbReference>
<keyword evidence="1" id="KW-0677">Repeat</keyword>
<dbReference type="GO" id="GO:0005509">
    <property type="term" value="F:calcium ion binding"/>
    <property type="evidence" value="ECO:0007669"/>
    <property type="project" value="InterPro"/>
</dbReference>
<dbReference type="EMBL" id="CYKH01002156">
    <property type="protein sequence ID" value="CUG93465.1"/>
    <property type="molecule type" value="Genomic_DNA"/>
</dbReference>
<dbReference type="Gene3D" id="1.10.238.10">
    <property type="entry name" value="EF-hand"/>
    <property type="match status" value="1"/>
</dbReference>
<dbReference type="Pfam" id="PF13499">
    <property type="entry name" value="EF-hand_7"/>
    <property type="match status" value="1"/>
</dbReference>
<gene>
    <name evidence="4" type="ORF">BSAL_43015</name>
</gene>
<evidence type="ECO:0000259" key="3">
    <source>
        <dbReference type="PROSITE" id="PS50222"/>
    </source>
</evidence>
<keyword evidence="2" id="KW-0106">Calcium</keyword>
<evidence type="ECO:0000313" key="4">
    <source>
        <dbReference type="EMBL" id="CUG93465.1"/>
    </source>
</evidence>
<dbReference type="InterPro" id="IPR011992">
    <property type="entry name" value="EF-hand-dom_pair"/>
</dbReference>
<evidence type="ECO:0000256" key="1">
    <source>
        <dbReference type="ARBA" id="ARBA00022737"/>
    </source>
</evidence>
<dbReference type="Proteomes" id="UP000051952">
    <property type="component" value="Unassembled WGS sequence"/>
</dbReference>
<dbReference type="AlphaFoldDB" id="A0A0S4JWF5"/>
<dbReference type="SUPFAM" id="SSF47473">
    <property type="entry name" value="EF-hand"/>
    <property type="match status" value="1"/>
</dbReference>
<reference evidence="5" key="1">
    <citation type="submission" date="2015-09" db="EMBL/GenBank/DDBJ databases">
        <authorList>
            <consortium name="Pathogen Informatics"/>
        </authorList>
    </citation>
    <scope>NUCLEOTIDE SEQUENCE [LARGE SCALE GENOMIC DNA]</scope>
    <source>
        <strain evidence="5">Lake Konstanz</strain>
    </source>
</reference>